<gene>
    <name evidence="7" type="ORF">P5673_017722</name>
</gene>
<feature type="domain" description="NADP-dependent oxidoreductase" evidence="6">
    <location>
        <begin position="68"/>
        <end position="293"/>
    </location>
</feature>
<sequence length="312" mass="34719">MPVTLCKTLHKGLIGSLKFISCFQPLKNFSCVSIEVQGMDGTVVLNDGNKMPLFGLGVFDVLGGSCRDVVKFALQNGYRLIDTASYYKNESEVGQAIKESSIKREDIYVVTKLGSGGHGYDECLQAFHESLNKLDTGYVDLYLIHSPTAGKNIDSYKAMLELKSQGLIKSVGVSNFGVQHLREMEKAGLPTPAVNQIELHPFWRLDDIVNYCLEKGIAPMGYCPLFRGKKNDDPILIEIANRCQKTVPQVLLRWSIQKNYITIPKSSKKERILENSDIFDFALSAEDMKILDKMPTEQCAALGDIVEAPWKG</sequence>
<dbReference type="PANTHER" id="PTHR43827:SF13">
    <property type="entry name" value="ALDO_KETO REDUCTASE FAMILY PROTEIN"/>
    <property type="match status" value="1"/>
</dbReference>
<evidence type="ECO:0000256" key="1">
    <source>
        <dbReference type="ARBA" id="ARBA00007905"/>
    </source>
</evidence>
<feature type="active site" description="Proton donor" evidence="3">
    <location>
        <position position="87"/>
    </location>
</feature>
<evidence type="ECO:0000259" key="6">
    <source>
        <dbReference type="Pfam" id="PF00248"/>
    </source>
</evidence>
<dbReference type="AlphaFoldDB" id="A0AAD9V382"/>
<dbReference type="SUPFAM" id="SSF51430">
    <property type="entry name" value="NAD(P)-linked oxidoreductase"/>
    <property type="match status" value="1"/>
</dbReference>
<evidence type="ECO:0000256" key="2">
    <source>
        <dbReference type="ARBA" id="ARBA00023002"/>
    </source>
</evidence>
<dbReference type="PROSITE" id="PS00062">
    <property type="entry name" value="ALDOKETO_REDUCTASE_2"/>
    <property type="match status" value="1"/>
</dbReference>
<dbReference type="GO" id="GO:0016491">
    <property type="term" value="F:oxidoreductase activity"/>
    <property type="evidence" value="ECO:0007669"/>
    <property type="project" value="UniProtKB-KW"/>
</dbReference>
<dbReference type="EMBL" id="JARQWQ010000039">
    <property type="protein sequence ID" value="KAK2559639.1"/>
    <property type="molecule type" value="Genomic_DNA"/>
</dbReference>
<evidence type="ECO:0000313" key="8">
    <source>
        <dbReference type="Proteomes" id="UP001249851"/>
    </source>
</evidence>
<dbReference type="InterPro" id="IPR023210">
    <property type="entry name" value="NADP_OxRdtase_dom"/>
</dbReference>
<comment type="similarity">
    <text evidence="1">Belongs to the aldo/keto reductase family.</text>
</comment>
<dbReference type="FunFam" id="3.20.20.100:FF:000015">
    <property type="entry name" value="Oxidoreductase, aldo/keto reductase family"/>
    <property type="match status" value="1"/>
</dbReference>
<evidence type="ECO:0000313" key="7">
    <source>
        <dbReference type="EMBL" id="KAK2559639.1"/>
    </source>
</evidence>
<dbReference type="PIRSF" id="PIRSF000097">
    <property type="entry name" value="AKR"/>
    <property type="match status" value="1"/>
</dbReference>
<dbReference type="Gene3D" id="3.20.20.100">
    <property type="entry name" value="NADP-dependent oxidoreductase domain"/>
    <property type="match status" value="1"/>
</dbReference>
<accession>A0AAD9V382</accession>
<dbReference type="PANTHER" id="PTHR43827">
    <property type="entry name" value="2,5-DIKETO-D-GLUCONIC ACID REDUCTASE"/>
    <property type="match status" value="1"/>
</dbReference>
<dbReference type="InterPro" id="IPR036812">
    <property type="entry name" value="NAD(P)_OxRdtase_dom_sf"/>
</dbReference>
<comment type="caution">
    <text evidence="7">The sequence shown here is derived from an EMBL/GenBank/DDBJ whole genome shotgun (WGS) entry which is preliminary data.</text>
</comment>
<evidence type="ECO:0000256" key="4">
    <source>
        <dbReference type="PIRSR" id="PIRSR000097-2"/>
    </source>
</evidence>
<dbReference type="PROSITE" id="PS00798">
    <property type="entry name" value="ALDOKETO_REDUCTASE_1"/>
    <property type="match status" value="1"/>
</dbReference>
<dbReference type="CDD" id="cd19071">
    <property type="entry name" value="AKR_AKR1-5-like"/>
    <property type="match status" value="1"/>
</dbReference>
<evidence type="ECO:0000256" key="5">
    <source>
        <dbReference type="PIRSR" id="PIRSR000097-3"/>
    </source>
</evidence>
<keyword evidence="8" id="KW-1185">Reference proteome</keyword>
<organism evidence="7 8">
    <name type="scientific">Acropora cervicornis</name>
    <name type="common">Staghorn coral</name>
    <dbReference type="NCBI Taxonomy" id="6130"/>
    <lineage>
        <taxon>Eukaryota</taxon>
        <taxon>Metazoa</taxon>
        <taxon>Cnidaria</taxon>
        <taxon>Anthozoa</taxon>
        <taxon>Hexacorallia</taxon>
        <taxon>Scleractinia</taxon>
        <taxon>Astrocoeniina</taxon>
        <taxon>Acroporidae</taxon>
        <taxon>Acropora</taxon>
    </lineage>
</organism>
<protein>
    <submittedName>
        <fullName evidence="7">Endoperoxide prostaglandin H2 reductase</fullName>
    </submittedName>
</protein>
<feature type="site" description="Lowers pKa of active site Tyr" evidence="5">
    <location>
        <position position="112"/>
    </location>
</feature>
<feature type="binding site" evidence="4">
    <location>
        <position position="145"/>
    </location>
    <ligand>
        <name>substrate</name>
    </ligand>
</feature>
<dbReference type="InterPro" id="IPR018170">
    <property type="entry name" value="Aldo/ket_reductase_CS"/>
</dbReference>
<reference evidence="7" key="1">
    <citation type="journal article" date="2023" name="G3 (Bethesda)">
        <title>Whole genome assembly and annotation of the endangered Caribbean coral Acropora cervicornis.</title>
        <authorList>
            <person name="Selwyn J.D."/>
            <person name="Vollmer S.V."/>
        </authorList>
    </citation>
    <scope>NUCLEOTIDE SEQUENCE</scope>
    <source>
        <strain evidence="7">K2</strain>
    </source>
</reference>
<dbReference type="PRINTS" id="PR00069">
    <property type="entry name" value="ALDKETRDTASE"/>
</dbReference>
<keyword evidence="2" id="KW-0560">Oxidoreductase</keyword>
<dbReference type="Pfam" id="PF00248">
    <property type="entry name" value="Aldo_ket_red"/>
    <property type="match status" value="1"/>
</dbReference>
<evidence type="ECO:0000256" key="3">
    <source>
        <dbReference type="PIRSR" id="PIRSR000097-1"/>
    </source>
</evidence>
<reference evidence="7" key="2">
    <citation type="journal article" date="2023" name="Science">
        <title>Genomic signatures of disease resistance in endangered staghorn corals.</title>
        <authorList>
            <person name="Vollmer S.V."/>
            <person name="Selwyn J.D."/>
            <person name="Despard B.A."/>
            <person name="Roesel C.L."/>
        </authorList>
    </citation>
    <scope>NUCLEOTIDE SEQUENCE</scope>
    <source>
        <strain evidence="7">K2</strain>
    </source>
</reference>
<dbReference type="PROSITE" id="PS00063">
    <property type="entry name" value="ALDOKETO_REDUCTASE_3"/>
    <property type="match status" value="1"/>
</dbReference>
<dbReference type="InterPro" id="IPR020471">
    <property type="entry name" value="AKR"/>
</dbReference>
<proteinExistence type="inferred from homology"/>
<dbReference type="Proteomes" id="UP001249851">
    <property type="component" value="Unassembled WGS sequence"/>
</dbReference>
<name>A0AAD9V382_ACRCE</name>